<evidence type="ECO:0000256" key="1">
    <source>
        <dbReference type="SAM" id="Phobius"/>
    </source>
</evidence>
<keyword evidence="3" id="KW-1185">Reference proteome</keyword>
<keyword evidence="1" id="KW-0472">Membrane</keyword>
<dbReference type="InterPro" id="IPR025962">
    <property type="entry name" value="SdpI/YhfL"/>
</dbReference>
<dbReference type="EMBL" id="LFVU01000005">
    <property type="protein sequence ID" value="KMT22730.1"/>
    <property type="molecule type" value="Genomic_DNA"/>
</dbReference>
<organism evidence="2 3">
    <name type="scientific">Clostridium cylindrosporum DSM 605</name>
    <dbReference type="NCBI Taxonomy" id="1121307"/>
    <lineage>
        <taxon>Bacteria</taxon>
        <taxon>Bacillati</taxon>
        <taxon>Bacillota</taxon>
        <taxon>Clostridia</taxon>
        <taxon>Eubacteriales</taxon>
        <taxon>Clostridiaceae</taxon>
        <taxon>Clostridium</taxon>
    </lineage>
</organism>
<protein>
    <submittedName>
        <fullName evidence="2">SdpI/YhfL protein family</fullName>
    </submittedName>
</protein>
<keyword evidence="1" id="KW-1133">Transmembrane helix</keyword>
<dbReference type="STRING" id="1121307.CLCY_11c00640"/>
<proteinExistence type="predicted"/>
<feature type="transmembrane region" description="Helical" evidence="1">
    <location>
        <begin position="81"/>
        <end position="102"/>
    </location>
</feature>
<dbReference type="Proteomes" id="UP000036756">
    <property type="component" value="Unassembled WGS sequence"/>
</dbReference>
<accession>A0A0J8D9K4</accession>
<dbReference type="Pfam" id="PF13630">
    <property type="entry name" value="SdpI"/>
    <property type="match status" value="1"/>
</dbReference>
<feature type="transmembrane region" description="Helical" evidence="1">
    <location>
        <begin position="57"/>
        <end position="75"/>
    </location>
</feature>
<sequence>MIYIVYLISGIIFIIAGLVLRYFPPKSINGVIGYRTSMAIKNKETWDEAQRYGGNSMIVFGIINFIIAAFTYRIHALSNEVFQIMFLIVGSIVVIIIVEVHMKKMFNKDGSRK</sequence>
<dbReference type="OrthoDB" id="3173919at2"/>
<gene>
    <name evidence="2" type="ORF">CLCY_11c00640</name>
</gene>
<dbReference type="RefSeq" id="WP_048569746.1">
    <property type="nucleotide sequence ID" value="NZ_LFVU01000005.1"/>
</dbReference>
<evidence type="ECO:0000313" key="2">
    <source>
        <dbReference type="EMBL" id="KMT22730.1"/>
    </source>
</evidence>
<reference evidence="2 3" key="1">
    <citation type="submission" date="2015-06" db="EMBL/GenBank/DDBJ databases">
        <title>Draft genome sequence of the purine-degrading Clostridium cylindrosporum HC-1 (DSM 605).</title>
        <authorList>
            <person name="Poehlein A."/>
            <person name="Schiel-Bengelsdorf B."/>
            <person name="Bengelsdorf F."/>
            <person name="Daniel R."/>
            <person name="Duerre P."/>
        </authorList>
    </citation>
    <scope>NUCLEOTIDE SEQUENCE [LARGE SCALE GENOMIC DNA]</scope>
    <source>
        <strain evidence="2 3">DSM 605</strain>
    </source>
</reference>
<keyword evidence="1" id="KW-0812">Transmembrane</keyword>
<evidence type="ECO:0000313" key="3">
    <source>
        <dbReference type="Proteomes" id="UP000036756"/>
    </source>
</evidence>
<comment type="caution">
    <text evidence="2">The sequence shown here is derived from an EMBL/GenBank/DDBJ whole genome shotgun (WGS) entry which is preliminary data.</text>
</comment>
<feature type="transmembrane region" description="Helical" evidence="1">
    <location>
        <begin position="6"/>
        <end position="23"/>
    </location>
</feature>
<dbReference type="AlphaFoldDB" id="A0A0J8D9K4"/>
<name>A0A0J8D9K4_CLOCY</name>
<dbReference type="PATRIC" id="fig|1121307.3.peg.180"/>